<reference evidence="2" key="2">
    <citation type="submission" date="2023-06" db="EMBL/GenBank/DDBJ databases">
        <authorList>
            <consortium name="Lawrence Berkeley National Laboratory"/>
            <person name="Haridas S."/>
            <person name="Hensen N."/>
            <person name="Bonometti L."/>
            <person name="Westerberg I."/>
            <person name="Brannstrom I.O."/>
            <person name="Guillou S."/>
            <person name="Cros-Aarteil S."/>
            <person name="Calhoun S."/>
            <person name="Kuo A."/>
            <person name="Mondo S."/>
            <person name="Pangilinan J."/>
            <person name="Riley R."/>
            <person name="Labutti K."/>
            <person name="Andreopoulos B."/>
            <person name="Lipzen A."/>
            <person name="Chen C."/>
            <person name="Yanf M."/>
            <person name="Daum C."/>
            <person name="Ng V."/>
            <person name="Clum A."/>
            <person name="Steindorff A."/>
            <person name="Ohm R."/>
            <person name="Martin F."/>
            <person name="Silar P."/>
            <person name="Natvig D."/>
            <person name="Lalanne C."/>
            <person name="Gautier V."/>
            <person name="Ament-Velasquez S.L."/>
            <person name="Kruys A."/>
            <person name="Hutchinson M.I."/>
            <person name="Powell A.J."/>
            <person name="Barry K."/>
            <person name="Miller A.N."/>
            <person name="Grigoriev I.V."/>
            <person name="Debuchy R."/>
            <person name="Gladieux P."/>
            <person name="Thoren M.H."/>
            <person name="Johannesson H."/>
        </authorList>
    </citation>
    <scope>NUCLEOTIDE SEQUENCE</scope>
    <source>
        <strain evidence="2">CBS 314.62</strain>
    </source>
</reference>
<accession>A0AAE0XDT1</accession>
<gene>
    <name evidence="2" type="ORF">B0T22DRAFT_405015</name>
</gene>
<name>A0AAE0XDT1_9PEZI</name>
<dbReference type="PANTHER" id="PTHR24148">
    <property type="entry name" value="ANKYRIN REPEAT DOMAIN-CONTAINING PROTEIN 39 HOMOLOG-RELATED"/>
    <property type="match status" value="1"/>
</dbReference>
<feature type="domain" description="Heterokaryon incompatibility" evidence="1">
    <location>
        <begin position="383"/>
        <end position="545"/>
    </location>
</feature>
<dbReference type="PANTHER" id="PTHR24148:SF64">
    <property type="entry name" value="HETEROKARYON INCOMPATIBILITY DOMAIN-CONTAINING PROTEIN"/>
    <property type="match status" value="1"/>
</dbReference>
<dbReference type="Pfam" id="PF06985">
    <property type="entry name" value="HET"/>
    <property type="match status" value="1"/>
</dbReference>
<dbReference type="AlphaFoldDB" id="A0AAE0XDT1"/>
<dbReference type="EMBL" id="JAULSO010000002">
    <property type="protein sequence ID" value="KAK3690464.1"/>
    <property type="molecule type" value="Genomic_DNA"/>
</dbReference>
<evidence type="ECO:0000313" key="3">
    <source>
        <dbReference type="Proteomes" id="UP001270362"/>
    </source>
</evidence>
<reference evidence="2" key="1">
    <citation type="journal article" date="2023" name="Mol. Phylogenet. Evol.">
        <title>Genome-scale phylogeny and comparative genomics of the fungal order Sordariales.</title>
        <authorList>
            <person name="Hensen N."/>
            <person name="Bonometti L."/>
            <person name="Westerberg I."/>
            <person name="Brannstrom I.O."/>
            <person name="Guillou S."/>
            <person name="Cros-Aarteil S."/>
            <person name="Calhoun S."/>
            <person name="Haridas S."/>
            <person name="Kuo A."/>
            <person name="Mondo S."/>
            <person name="Pangilinan J."/>
            <person name="Riley R."/>
            <person name="LaButti K."/>
            <person name="Andreopoulos B."/>
            <person name="Lipzen A."/>
            <person name="Chen C."/>
            <person name="Yan M."/>
            <person name="Daum C."/>
            <person name="Ng V."/>
            <person name="Clum A."/>
            <person name="Steindorff A."/>
            <person name="Ohm R.A."/>
            <person name="Martin F."/>
            <person name="Silar P."/>
            <person name="Natvig D.O."/>
            <person name="Lalanne C."/>
            <person name="Gautier V."/>
            <person name="Ament-Velasquez S.L."/>
            <person name="Kruys A."/>
            <person name="Hutchinson M.I."/>
            <person name="Powell A.J."/>
            <person name="Barry K."/>
            <person name="Miller A.N."/>
            <person name="Grigoriev I.V."/>
            <person name="Debuchy R."/>
            <person name="Gladieux P."/>
            <person name="Hiltunen Thoren M."/>
            <person name="Johannesson H."/>
        </authorList>
    </citation>
    <scope>NUCLEOTIDE SEQUENCE</scope>
    <source>
        <strain evidence="2">CBS 314.62</strain>
    </source>
</reference>
<evidence type="ECO:0000259" key="1">
    <source>
        <dbReference type="Pfam" id="PF06985"/>
    </source>
</evidence>
<proteinExistence type="predicted"/>
<dbReference type="Pfam" id="PF26639">
    <property type="entry name" value="Het-6_barrel"/>
    <property type="match status" value="1"/>
</dbReference>
<comment type="caution">
    <text evidence="2">The sequence shown here is derived from an EMBL/GenBank/DDBJ whole genome shotgun (WGS) entry which is preliminary data.</text>
</comment>
<evidence type="ECO:0000313" key="2">
    <source>
        <dbReference type="EMBL" id="KAK3690464.1"/>
    </source>
</evidence>
<dbReference type="InterPro" id="IPR052895">
    <property type="entry name" value="HetReg/Transcr_Mod"/>
</dbReference>
<organism evidence="2 3">
    <name type="scientific">Podospora appendiculata</name>
    <dbReference type="NCBI Taxonomy" id="314037"/>
    <lineage>
        <taxon>Eukaryota</taxon>
        <taxon>Fungi</taxon>
        <taxon>Dikarya</taxon>
        <taxon>Ascomycota</taxon>
        <taxon>Pezizomycotina</taxon>
        <taxon>Sordariomycetes</taxon>
        <taxon>Sordariomycetidae</taxon>
        <taxon>Sordariales</taxon>
        <taxon>Podosporaceae</taxon>
        <taxon>Podospora</taxon>
    </lineage>
</organism>
<protein>
    <submittedName>
        <fullName evidence="2">Heterokaryon incompatibility protein-domain-containing protein</fullName>
    </submittedName>
</protein>
<dbReference type="InterPro" id="IPR010730">
    <property type="entry name" value="HET"/>
</dbReference>
<keyword evidence="3" id="KW-1185">Reference proteome</keyword>
<dbReference type="Proteomes" id="UP001270362">
    <property type="component" value="Unassembled WGS sequence"/>
</dbReference>
<sequence>MPLQALDFSDDPGLMTTSTLLRRLWLVDPNGLAVSSNQPKSDTASTVTSNETFNTDGKSLFMEGTRRMRAWIPRTASHELWDDSVWKALTDVPLLAHPIGASLASAQDVQASVFSPLRREIYPVYDHVFADLYQKLKAEAGCDAIGEFKPPNSTIMLLNIPAGGSADLRHSFKTDTFVYPVWIAPGTELTFTADGCRDAMASDSPTWRAALWCKGGAQLTISARDAAGAPCSGAVAVLALGQCENRPVSDIPLVDNTIERLLMDPVPDQTPQALRMPWDDSVDEPNEVDKDAPVSMPEADHLARAIFLQAGDAVESCAFDDIYSRIEQEKPLSIEDSAPRSSIYSPLPGNNSIRILTIDPSETEEAPLQTSLTVVSLADKPAFDAISYTWGDPADKMLLNCGGNGSTVPIPCNLRDTLTRLRNPVRPRYVWADSVCINQEDIAERGQQVSIMRAIYQGAERVIVWLGLDTDDQAATAFQAVCDIVRCWRPPHADRFKFASYAGHIEPMPDHQLARIRTIINHTAWDALHAMFETGYFRRFWIIQELALGASSVILWGKHHIAWGLVGICAAWILTAGWNFPSAALGMTRIAAAYNAFLIYALPLARKSSISPFSKLDLAVILGTTVGRFDATDARDRIFALLGMPFAGNDPSANSPRLLLTPDYTQPMAAVYLLAAKRILAQDQHLRLLSAVQHGPDLDTSQPSWVPNWAKPYHAEPLALRDEQGYYANGGELFTPSPSTFTSVPDPRRIQSLATLNLTGLLIAPITSVSEELRPGNIHFDVLAAAPHRQRMRALFHHLNDEAKQYRASWSATLERFTLYGFTDPQVQADKFAAAGYSHVAVYAQPGKYGMRMSSEFLRGERAQVDHLGERVFSCAGAGAGAGAGGSLYYGLGPAAMREGDVVVVLFGGVVPFVLRRVVDGDGEEGEGWRLVGECFVPGLMQGEAVEAAGLLAPGTFERLGNGALTIVPMEAGEADRDPRLHRKVGEFGVRAFAIR</sequence>